<gene>
    <name evidence="12" type="ORF">RIF29_08063</name>
</gene>
<keyword evidence="13" id="KW-1185">Reference proteome</keyword>
<evidence type="ECO:0000256" key="7">
    <source>
        <dbReference type="ARBA" id="ARBA00023128"/>
    </source>
</evidence>
<accession>A0AAN9J4U4</accession>
<protein>
    <submittedName>
        <fullName evidence="12">Uncharacterized protein</fullName>
    </submittedName>
</protein>
<evidence type="ECO:0000256" key="1">
    <source>
        <dbReference type="ARBA" id="ARBA00004225"/>
    </source>
</evidence>
<evidence type="ECO:0000313" key="12">
    <source>
        <dbReference type="EMBL" id="KAK7292285.1"/>
    </source>
</evidence>
<keyword evidence="8 10" id="KW-0472">Membrane</keyword>
<dbReference type="PANTHER" id="PTHR24089">
    <property type="entry name" value="SOLUTE CARRIER FAMILY 25"/>
    <property type="match status" value="1"/>
</dbReference>
<feature type="repeat" description="Solcar" evidence="10">
    <location>
        <begin position="137"/>
        <end position="223"/>
    </location>
</feature>
<organism evidence="12 13">
    <name type="scientific">Crotalaria pallida</name>
    <name type="common">Smooth rattlebox</name>
    <name type="synonym">Crotalaria striata</name>
    <dbReference type="NCBI Taxonomy" id="3830"/>
    <lineage>
        <taxon>Eukaryota</taxon>
        <taxon>Viridiplantae</taxon>
        <taxon>Streptophyta</taxon>
        <taxon>Embryophyta</taxon>
        <taxon>Tracheophyta</taxon>
        <taxon>Spermatophyta</taxon>
        <taxon>Magnoliopsida</taxon>
        <taxon>eudicotyledons</taxon>
        <taxon>Gunneridae</taxon>
        <taxon>Pentapetalae</taxon>
        <taxon>rosids</taxon>
        <taxon>fabids</taxon>
        <taxon>Fabales</taxon>
        <taxon>Fabaceae</taxon>
        <taxon>Papilionoideae</taxon>
        <taxon>50 kb inversion clade</taxon>
        <taxon>genistoids sensu lato</taxon>
        <taxon>core genistoids</taxon>
        <taxon>Crotalarieae</taxon>
        <taxon>Crotalaria</taxon>
    </lineage>
</organism>
<reference evidence="12 13" key="1">
    <citation type="submission" date="2024-01" db="EMBL/GenBank/DDBJ databases">
        <title>The genomes of 5 underutilized Papilionoideae crops provide insights into root nodulation and disease resistanc.</title>
        <authorList>
            <person name="Yuan L."/>
        </authorList>
    </citation>
    <scope>NUCLEOTIDE SEQUENCE [LARGE SCALE GENOMIC DNA]</scope>
    <source>
        <strain evidence="12">ZHUSHIDOU_FW_LH</strain>
        <tissue evidence="12">Leaf</tissue>
    </source>
</reference>
<comment type="function">
    <text evidence="9">Mitochondrial transporter that mediates uptake of thiamine diphosphate (ThDP) into mitochondria.</text>
</comment>
<comment type="caution">
    <text evidence="12">The sequence shown here is derived from an EMBL/GenBank/DDBJ whole genome shotgun (WGS) entry which is preliminary data.</text>
</comment>
<dbReference type="PRINTS" id="PR00926">
    <property type="entry name" value="MITOCARRIER"/>
</dbReference>
<evidence type="ECO:0000256" key="2">
    <source>
        <dbReference type="ARBA" id="ARBA00006375"/>
    </source>
</evidence>
<dbReference type="InterPro" id="IPR002067">
    <property type="entry name" value="MCP"/>
</dbReference>
<proteinExistence type="inferred from homology"/>
<evidence type="ECO:0000256" key="9">
    <source>
        <dbReference type="ARBA" id="ARBA00055350"/>
    </source>
</evidence>
<dbReference type="SUPFAM" id="SSF103506">
    <property type="entry name" value="Mitochondrial carrier"/>
    <property type="match status" value="1"/>
</dbReference>
<keyword evidence="5" id="KW-0677">Repeat</keyword>
<evidence type="ECO:0000256" key="3">
    <source>
        <dbReference type="ARBA" id="ARBA00022448"/>
    </source>
</evidence>
<dbReference type="EMBL" id="JAYWIO010000001">
    <property type="protein sequence ID" value="KAK7292285.1"/>
    <property type="molecule type" value="Genomic_DNA"/>
</dbReference>
<dbReference type="InterPro" id="IPR023395">
    <property type="entry name" value="MCP_dom_sf"/>
</dbReference>
<dbReference type="GO" id="GO:0090422">
    <property type="term" value="F:thiamine pyrophosphate transmembrane transporter activity"/>
    <property type="evidence" value="ECO:0007669"/>
    <property type="project" value="UniProtKB-ARBA"/>
</dbReference>
<evidence type="ECO:0000256" key="6">
    <source>
        <dbReference type="ARBA" id="ARBA00022989"/>
    </source>
</evidence>
<evidence type="ECO:0000256" key="8">
    <source>
        <dbReference type="ARBA" id="ARBA00023136"/>
    </source>
</evidence>
<dbReference type="InterPro" id="IPR018108">
    <property type="entry name" value="MCP_transmembrane"/>
</dbReference>
<keyword evidence="7" id="KW-0496">Mitochondrion</keyword>
<evidence type="ECO:0000313" key="13">
    <source>
        <dbReference type="Proteomes" id="UP001372338"/>
    </source>
</evidence>
<evidence type="ECO:0000256" key="10">
    <source>
        <dbReference type="PROSITE-ProRule" id="PRU00282"/>
    </source>
</evidence>
<dbReference type="Pfam" id="PF00153">
    <property type="entry name" value="Mito_carr"/>
    <property type="match status" value="3"/>
</dbReference>
<evidence type="ECO:0000256" key="11">
    <source>
        <dbReference type="RuleBase" id="RU000488"/>
    </source>
</evidence>
<dbReference type="Gene3D" id="1.50.40.10">
    <property type="entry name" value="Mitochondrial carrier domain"/>
    <property type="match status" value="1"/>
</dbReference>
<sequence>MTHESEKGRGSRVFVAMEEPSQLKRALIDSSAGAISGGISRTVTSPLDVIKIRFQVQLEPTSTWALLRKDLVSPSKYTGMFQATRDILREEGMLGFWRGNVPALLMVMPYTAIQFTVMHKLKTLASGSSKIENHVGLSPYLSYVSGALAGCAATLGSYPFDLLRTILASQGEPKVYPNMRSAFVDIVQARGFQGLYAGLSPTLVEIIPYAGLQFGTYDTFKRWAMAWNHFRYSNTAEDINLSSFQLSICALAAGTCAKLVCHPLDVVKKRFQIEGLQRHPRYGARVENRAYRNMFDAMQRILRLEGWAGLYKGILPSTVKAAPASALTFVAYELTADWLQSIF</sequence>
<feature type="repeat" description="Solcar" evidence="10">
    <location>
        <begin position="24"/>
        <end position="124"/>
    </location>
</feature>
<comment type="similarity">
    <text evidence="2 11">Belongs to the mitochondrial carrier (TC 2.A.29) family.</text>
</comment>
<dbReference type="GO" id="GO:0031966">
    <property type="term" value="C:mitochondrial membrane"/>
    <property type="evidence" value="ECO:0007669"/>
    <property type="project" value="UniProtKB-SubCell"/>
</dbReference>
<feature type="repeat" description="Solcar" evidence="10">
    <location>
        <begin position="241"/>
        <end position="338"/>
    </location>
</feature>
<keyword evidence="6" id="KW-1133">Transmembrane helix</keyword>
<keyword evidence="3 11" id="KW-0813">Transport</keyword>
<dbReference type="PROSITE" id="PS50920">
    <property type="entry name" value="SOLCAR"/>
    <property type="match status" value="3"/>
</dbReference>
<name>A0AAN9J4U4_CROPI</name>
<dbReference type="FunFam" id="1.50.40.10:FF:000011">
    <property type="entry name" value="Mitochondrial thiamine pyrophosphate carrier 1"/>
    <property type="match status" value="1"/>
</dbReference>
<evidence type="ECO:0000256" key="4">
    <source>
        <dbReference type="ARBA" id="ARBA00022692"/>
    </source>
</evidence>
<dbReference type="Proteomes" id="UP001372338">
    <property type="component" value="Unassembled WGS sequence"/>
</dbReference>
<keyword evidence="4 10" id="KW-0812">Transmembrane</keyword>
<evidence type="ECO:0000256" key="5">
    <source>
        <dbReference type="ARBA" id="ARBA00022737"/>
    </source>
</evidence>
<comment type="subcellular location">
    <subcellularLocation>
        <location evidence="1">Mitochondrion membrane</location>
        <topology evidence="1">Multi-pass membrane protein</topology>
    </subcellularLocation>
</comment>
<dbReference type="AlphaFoldDB" id="A0AAN9J4U4"/>